<dbReference type="RefSeq" id="WP_371436887.1">
    <property type="nucleotide sequence ID" value="NZ_JBHSRS010000082.1"/>
</dbReference>
<organism evidence="3 4">
    <name type="scientific">Polaromonas aquatica</name>
    <dbReference type="NCBI Taxonomy" id="332657"/>
    <lineage>
        <taxon>Bacteria</taxon>
        <taxon>Pseudomonadati</taxon>
        <taxon>Pseudomonadota</taxon>
        <taxon>Betaproteobacteria</taxon>
        <taxon>Burkholderiales</taxon>
        <taxon>Comamonadaceae</taxon>
        <taxon>Polaromonas</taxon>
    </lineage>
</organism>
<dbReference type="InterPro" id="IPR001789">
    <property type="entry name" value="Sig_transdc_resp-reg_receiver"/>
</dbReference>
<proteinExistence type="predicted"/>
<evidence type="ECO:0000256" key="1">
    <source>
        <dbReference type="PROSITE-ProRule" id="PRU00169"/>
    </source>
</evidence>
<name>A0ABW1U2H4_9BURK</name>
<evidence type="ECO:0000313" key="3">
    <source>
        <dbReference type="EMBL" id="MFC6283142.1"/>
    </source>
</evidence>
<keyword evidence="4" id="KW-1185">Reference proteome</keyword>
<dbReference type="InterPro" id="IPR011006">
    <property type="entry name" value="CheY-like_superfamily"/>
</dbReference>
<dbReference type="Proteomes" id="UP001596270">
    <property type="component" value="Unassembled WGS sequence"/>
</dbReference>
<dbReference type="Gene3D" id="3.40.50.2300">
    <property type="match status" value="1"/>
</dbReference>
<gene>
    <name evidence="3" type="ORF">ACFQND_18110</name>
</gene>
<comment type="caution">
    <text evidence="3">The sequence shown here is derived from an EMBL/GenBank/DDBJ whole genome shotgun (WGS) entry which is preliminary data.</text>
</comment>
<accession>A0ABW1U2H4</accession>
<evidence type="ECO:0000313" key="4">
    <source>
        <dbReference type="Proteomes" id="UP001596270"/>
    </source>
</evidence>
<evidence type="ECO:0000259" key="2">
    <source>
        <dbReference type="PROSITE" id="PS50110"/>
    </source>
</evidence>
<dbReference type="EMBL" id="JBHSRS010000082">
    <property type="protein sequence ID" value="MFC6283142.1"/>
    <property type="molecule type" value="Genomic_DNA"/>
</dbReference>
<reference evidence="4" key="1">
    <citation type="journal article" date="2019" name="Int. J. Syst. Evol. Microbiol.">
        <title>The Global Catalogue of Microorganisms (GCM) 10K type strain sequencing project: providing services to taxonomists for standard genome sequencing and annotation.</title>
        <authorList>
            <consortium name="The Broad Institute Genomics Platform"/>
            <consortium name="The Broad Institute Genome Sequencing Center for Infectious Disease"/>
            <person name="Wu L."/>
            <person name="Ma J."/>
        </authorList>
    </citation>
    <scope>NUCLEOTIDE SEQUENCE [LARGE SCALE GENOMIC DNA]</scope>
    <source>
        <strain evidence="4">CCUG 39402</strain>
    </source>
</reference>
<sequence length="330" mass="36874">MSFALYRRPGGVVFLDDDPDYLEMLAEVMPTDWYVRLFIRPVACIEQLRTEPPLWEADAWRQQEIINRWREGSALIPQILQYWREDGCARFGLTQVCVVDYSMPAMSGLRVLSELTGWSGARVLLTGRVDEQLAVSAFNRGLIEQFIPKQAPEIRQRLTDAIENLLRAPDARHQQTWRTTLTREQHTLLCNPAIAEALEALARKLGWIEHVVIGAPFGVLALDASAGVSWLQLEPAENLPELAEMAESQGWDAATVQDIRSGEKLIDLELQQALGAGNKPQPREAFAAGPAPHLLYAAIFPVDASFSPGIAAGHERFIASRGERQLQDQD</sequence>
<dbReference type="PROSITE" id="PS50110">
    <property type="entry name" value="RESPONSE_REGULATORY"/>
    <property type="match status" value="1"/>
</dbReference>
<protein>
    <submittedName>
        <fullName evidence="3">Response regulator</fullName>
    </submittedName>
</protein>
<feature type="modified residue" description="4-aspartylphosphate" evidence="1">
    <location>
        <position position="100"/>
    </location>
</feature>
<dbReference type="SUPFAM" id="SSF52172">
    <property type="entry name" value="CheY-like"/>
    <property type="match status" value="1"/>
</dbReference>
<feature type="domain" description="Response regulatory" evidence="2">
    <location>
        <begin position="11"/>
        <end position="164"/>
    </location>
</feature>
<keyword evidence="1" id="KW-0597">Phosphoprotein</keyword>